<evidence type="ECO:0000313" key="1">
    <source>
        <dbReference type="EMBL" id="MQM05586.1"/>
    </source>
</evidence>
<feature type="non-terminal residue" evidence="1">
    <location>
        <position position="32"/>
    </location>
</feature>
<organism evidence="1 2">
    <name type="scientific">Colocasia esculenta</name>
    <name type="common">Wild taro</name>
    <name type="synonym">Arum esculentum</name>
    <dbReference type="NCBI Taxonomy" id="4460"/>
    <lineage>
        <taxon>Eukaryota</taxon>
        <taxon>Viridiplantae</taxon>
        <taxon>Streptophyta</taxon>
        <taxon>Embryophyta</taxon>
        <taxon>Tracheophyta</taxon>
        <taxon>Spermatophyta</taxon>
        <taxon>Magnoliopsida</taxon>
        <taxon>Liliopsida</taxon>
        <taxon>Araceae</taxon>
        <taxon>Aroideae</taxon>
        <taxon>Colocasieae</taxon>
        <taxon>Colocasia</taxon>
    </lineage>
</organism>
<accession>A0A843WCP6</accession>
<keyword evidence="2" id="KW-1185">Reference proteome</keyword>
<sequence length="32" mass="3601">MEKPWTLIIDDALSSSFISPVTDAIEDDHQLI</sequence>
<gene>
    <name evidence="1" type="ORF">Taro_038396</name>
</gene>
<evidence type="ECO:0000313" key="2">
    <source>
        <dbReference type="Proteomes" id="UP000652761"/>
    </source>
</evidence>
<dbReference type="AlphaFoldDB" id="A0A843WCP6"/>
<proteinExistence type="predicted"/>
<comment type="caution">
    <text evidence="1">The sequence shown here is derived from an EMBL/GenBank/DDBJ whole genome shotgun (WGS) entry which is preliminary data.</text>
</comment>
<reference evidence="1" key="1">
    <citation type="submission" date="2017-07" db="EMBL/GenBank/DDBJ databases">
        <title>Taro Niue Genome Assembly and Annotation.</title>
        <authorList>
            <person name="Atibalentja N."/>
            <person name="Keating K."/>
            <person name="Fields C.J."/>
        </authorList>
    </citation>
    <scope>NUCLEOTIDE SEQUENCE</scope>
    <source>
        <strain evidence="1">Niue_2</strain>
        <tissue evidence="1">Leaf</tissue>
    </source>
</reference>
<dbReference type="Proteomes" id="UP000652761">
    <property type="component" value="Unassembled WGS sequence"/>
</dbReference>
<protein>
    <submittedName>
        <fullName evidence="1">Uncharacterized protein</fullName>
    </submittedName>
</protein>
<dbReference type="OrthoDB" id="308464at2759"/>
<name>A0A843WCP6_COLES</name>
<dbReference type="EMBL" id="NMUH01003439">
    <property type="protein sequence ID" value="MQM05586.1"/>
    <property type="molecule type" value="Genomic_DNA"/>
</dbReference>